<evidence type="ECO:0000313" key="4">
    <source>
        <dbReference type="Proteomes" id="UP000076632"/>
    </source>
</evidence>
<dbReference type="Pfam" id="PF00248">
    <property type="entry name" value="Aldo_ket_red"/>
    <property type="match status" value="1"/>
</dbReference>
<dbReference type="InParanoid" id="A0A165AII3"/>
<dbReference type="OrthoDB" id="5357513at2759"/>
<keyword evidence="4" id="KW-1185">Reference proteome</keyword>
<evidence type="ECO:0000313" key="3">
    <source>
        <dbReference type="EMBL" id="KZF20539.1"/>
    </source>
</evidence>
<proteinExistence type="predicted"/>
<evidence type="ECO:0000256" key="1">
    <source>
        <dbReference type="ARBA" id="ARBA00023002"/>
    </source>
</evidence>
<evidence type="ECO:0000259" key="2">
    <source>
        <dbReference type="Pfam" id="PF00248"/>
    </source>
</evidence>
<dbReference type="GeneID" id="28899064"/>
<reference evidence="3 4" key="1">
    <citation type="journal article" date="2016" name="Fungal Biol.">
        <title>The genome of Xylona heveae provides a window into fungal endophytism.</title>
        <authorList>
            <person name="Gazis R."/>
            <person name="Kuo A."/>
            <person name="Riley R."/>
            <person name="LaButti K."/>
            <person name="Lipzen A."/>
            <person name="Lin J."/>
            <person name="Amirebrahimi M."/>
            <person name="Hesse C.N."/>
            <person name="Spatafora J.W."/>
            <person name="Henrissat B."/>
            <person name="Hainaut M."/>
            <person name="Grigoriev I.V."/>
            <person name="Hibbett D.S."/>
        </authorList>
    </citation>
    <scope>NUCLEOTIDE SEQUENCE [LARGE SCALE GENOMIC DNA]</scope>
    <source>
        <strain evidence="3 4">TC161</strain>
    </source>
</reference>
<dbReference type="AlphaFoldDB" id="A0A165AII3"/>
<dbReference type="Proteomes" id="UP000076632">
    <property type="component" value="Unassembled WGS sequence"/>
</dbReference>
<feature type="domain" description="NADP-dependent oxidoreductase" evidence="2">
    <location>
        <begin position="30"/>
        <end position="197"/>
    </location>
</feature>
<dbReference type="InterPro" id="IPR020471">
    <property type="entry name" value="AKR"/>
</dbReference>
<organism evidence="3 4">
    <name type="scientific">Xylona heveae (strain CBS 132557 / TC161)</name>
    <dbReference type="NCBI Taxonomy" id="1328760"/>
    <lineage>
        <taxon>Eukaryota</taxon>
        <taxon>Fungi</taxon>
        <taxon>Dikarya</taxon>
        <taxon>Ascomycota</taxon>
        <taxon>Pezizomycotina</taxon>
        <taxon>Xylonomycetes</taxon>
        <taxon>Xylonales</taxon>
        <taxon>Xylonaceae</taxon>
        <taxon>Xylona</taxon>
    </lineage>
</organism>
<dbReference type="PANTHER" id="PTHR43827:SF8">
    <property type="entry name" value="ALDO_KETO REDUCTASE FAMILY PROTEIN"/>
    <property type="match status" value="1"/>
</dbReference>
<dbReference type="PANTHER" id="PTHR43827">
    <property type="entry name" value="2,5-DIKETO-D-GLUCONIC ACID REDUCTASE"/>
    <property type="match status" value="1"/>
</dbReference>
<dbReference type="InterPro" id="IPR036812">
    <property type="entry name" value="NAD(P)_OxRdtase_dom_sf"/>
</dbReference>
<keyword evidence="1" id="KW-0560">Oxidoreductase</keyword>
<accession>A0A165AII3</accession>
<dbReference type="RefSeq" id="XP_018186094.1">
    <property type="nucleotide sequence ID" value="XM_018333927.1"/>
</dbReference>
<dbReference type="GO" id="GO:0016491">
    <property type="term" value="F:oxidoreductase activity"/>
    <property type="evidence" value="ECO:0007669"/>
    <property type="project" value="UniProtKB-KW"/>
</dbReference>
<protein>
    <submittedName>
        <fullName evidence="3">Putative aldo-keto reductase</fullName>
    </submittedName>
</protein>
<sequence>MSSALSGPLPLQNSISKAVLPAFIYGTAWKKAATANLVYEALNRGFTAIDVAAQPKHYREDLVGEALRRTVKEGKIQRKNVFLQTKFTPVNVRASVSSSLWNLRHDEQSQDDAYIDSLVLHSPLPAMAQTLSVWRALEEFVPHRIHHLGISNTTLPVLEALYEEAKVKPAVVQNRFYLDTDFDIPLRAYCRKKGIIYQSFWTLTANPRLLRSVPVATIAENVGIEKEVALYCLVLGLDNTVILNGTKDRQRMASDWEGLRKTRDWARDNAYEWENQLKQFKSAIGEH</sequence>
<dbReference type="SUPFAM" id="SSF51430">
    <property type="entry name" value="NAD(P)-linked oxidoreductase"/>
    <property type="match status" value="1"/>
</dbReference>
<dbReference type="EMBL" id="KV407462">
    <property type="protein sequence ID" value="KZF20539.1"/>
    <property type="molecule type" value="Genomic_DNA"/>
</dbReference>
<dbReference type="Gene3D" id="3.20.20.100">
    <property type="entry name" value="NADP-dependent oxidoreductase domain"/>
    <property type="match status" value="1"/>
</dbReference>
<dbReference type="STRING" id="1328760.A0A165AII3"/>
<name>A0A165AII3_XYLHT</name>
<dbReference type="InterPro" id="IPR023210">
    <property type="entry name" value="NADP_OxRdtase_dom"/>
</dbReference>
<gene>
    <name evidence="3" type="ORF">L228DRAFT_256543</name>
</gene>
<dbReference type="OMA" id="FQSFWTL"/>